<evidence type="ECO:0000313" key="1">
    <source>
        <dbReference type="EMBL" id="KAH7119914.1"/>
    </source>
</evidence>
<name>A0A9P9IHP0_9PLEO</name>
<dbReference type="OrthoDB" id="2101473at2759"/>
<evidence type="ECO:0000313" key="2">
    <source>
        <dbReference type="Proteomes" id="UP000700596"/>
    </source>
</evidence>
<proteinExistence type="predicted"/>
<dbReference type="PANTHER" id="PTHR35802">
    <property type="entry name" value="PROTEASE SYNTHASE AND SPORULATION PROTEIN PAI 2"/>
    <property type="match status" value="1"/>
</dbReference>
<organism evidence="1 2">
    <name type="scientific">Dendryphion nanum</name>
    <dbReference type="NCBI Taxonomy" id="256645"/>
    <lineage>
        <taxon>Eukaryota</taxon>
        <taxon>Fungi</taxon>
        <taxon>Dikarya</taxon>
        <taxon>Ascomycota</taxon>
        <taxon>Pezizomycotina</taxon>
        <taxon>Dothideomycetes</taxon>
        <taxon>Pleosporomycetidae</taxon>
        <taxon>Pleosporales</taxon>
        <taxon>Torulaceae</taxon>
        <taxon>Dendryphion</taxon>
    </lineage>
</organism>
<dbReference type="PANTHER" id="PTHR35802:SF1">
    <property type="entry name" value="PROTEASE SYNTHASE AND SPORULATION PROTEIN PAI 2"/>
    <property type="match status" value="1"/>
</dbReference>
<accession>A0A9P9IHP0</accession>
<comment type="caution">
    <text evidence="1">The sequence shown here is derived from an EMBL/GenBank/DDBJ whole genome shotgun (WGS) entry which is preliminary data.</text>
</comment>
<dbReference type="InterPro" id="IPR007396">
    <property type="entry name" value="TR_PAI2-type"/>
</dbReference>
<dbReference type="InterPro" id="IPR012349">
    <property type="entry name" value="Split_barrel_FMN-bd"/>
</dbReference>
<dbReference type="Pfam" id="PF04299">
    <property type="entry name" value="FMN_bind_2"/>
    <property type="match status" value="1"/>
</dbReference>
<reference evidence="1" key="1">
    <citation type="journal article" date="2021" name="Nat. Commun.">
        <title>Genetic determinants of endophytism in the Arabidopsis root mycobiome.</title>
        <authorList>
            <person name="Mesny F."/>
            <person name="Miyauchi S."/>
            <person name="Thiergart T."/>
            <person name="Pickel B."/>
            <person name="Atanasova L."/>
            <person name="Karlsson M."/>
            <person name="Huettel B."/>
            <person name="Barry K.W."/>
            <person name="Haridas S."/>
            <person name="Chen C."/>
            <person name="Bauer D."/>
            <person name="Andreopoulos W."/>
            <person name="Pangilinan J."/>
            <person name="LaButti K."/>
            <person name="Riley R."/>
            <person name="Lipzen A."/>
            <person name="Clum A."/>
            <person name="Drula E."/>
            <person name="Henrissat B."/>
            <person name="Kohler A."/>
            <person name="Grigoriev I.V."/>
            <person name="Martin F.M."/>
            <person name="Hacquard S."/>
        </authorList>
    </citation>
    <scope>NUCLEOTIDE SEQUENCE</scope>
    <source>
        <strain evidence="1">MPI-CAGE-CH-0243</strain>
    </source>
</reference>
<keyword evidence="2" id="KW-1185">Reference proteome</keyword>
<dbReference type="PIRSF" id="PIRSF010372">
    <property type="entry name" value="PaiB"/>
    <property type="match status" value="1"/>
</dbReference>
<dbReference type="Gene3D" id="2.30.110.10">
    <property type="entry name" value="Electron Transport, Fmn-binding Protein, Chain A"/>
    <property type="match status" value="1"/>
</dbReference>
<sequence length="259" mass="28697">MYLRAVHAESHVPSLHQFIHANPLGIFTTGIKSPSFPFLQSSHIPWVLDISDDTDGENLGTLRGHMARANPQAKSIIEHLKSTSEEDGKPRTLTEDVMILFNGPAHHYVTPKFYRETKPTTGKVVPTWNYSAVQVYGRATIYFDSKSPTTSSYLDKQIRDLSNNAEKQIMGFTEKPWEVDDAPVNYVEALKKAIIGLEIEITDLGGKWKMSQEMSKGDREGVAEGFEGLGSEVGRAMGRCVREKGEVREKSAAASAGRS</sequence>
<dbReference type="Proteomes" id="UP000700596">
    <property type="component" value="Unassembled WGS sequence"/>
</dbReference>
<dbReference type="AlphaFoldDB" id="A0A9P9IHP0"/>
<dbReference type="SUPFAM" id="SSF50475">
    <property type="entry name" value="FMN-binding split barrel"/>
    <property type="match status" value="1"/>
</dbReference>
<dbReference type="EMBL" id="JAGMWT010000011">
    <property type="protein sequence ID" value="KAH7119914.1"/>
    <property type="molecule type" value="Genomic_DNA"/>
</dbReference>
<gene>
    <name evidence="1" type="ORF">B0J11DRAFT_491995</name>
</gene>
<protein>
    <submittedName>
        <fullName evidence="1">FMN-binding domain-containing protein</fullName>
    </submittedName>
</protein>